<sequence length="250" mass="25277">MVTTGSAGEAAGGAGVSGVPDAASGESGPGFRFVGGRVCLDFVATLGKRHTDPVERLPDPAALARWFAEAGLLPSGTAPPQVGAPGLAQARVLREALNRLVRAAMAGRPYGRTDIAVVNRVAVLPDLAPQLAGGERAPGAGGADGVGGRVSGADDPRVRWQHRGPVAGAALATVARDGVLLLGGPVAARVKECGNPACSLLFVDDSQARRRRWCSMERCGNLAKVAGYRARARRGEAARPAAAGEGGPPS</sequence>
<evidence type="ECO:0000313" key="3">
    <source>
        <dbReference type="EMBL" id="BBA95304.1"/>
    </source>
</evidence>
<reference evidence="3 4" key="1">
    <citation type="journal article" date="2010" name="J. Bacteriol.">
        <title>Biochemical characterization of a novel indole prenyltransferase from Streptomyces sp. SN-593.</title>
        <authorList>
            <person name="Takahashi S."/>
            <person name="Takagi H."/>
            <person name="Toyoda A."/>
            <person name="Uramoto M."/>
            <person name="Nogawa T."/>
            <person name="Ueki M."/>
            <person name="Sakaki Y."/>
            <person name="Osada H."/>
        </authorList>
    </citation>
    <scope>NUCLEOTIDE SEQUENCE [LARGE SCALE GENOMIC DNA]</scope>
    <source>
        <strain evidence="3 4">SN-593</strain>
    </source>
</reference>
<reference evidence="3 4" key="3">
    <citation type="journal article" date="2011" name="Nat. Chem. Biol.">
        <title>Reveromycin A biosynthesis uses RevG and RevJ for stereospecific spiroacetal formation.</title>
        <authorList>
            <person name="Takahashi S."/>
            <person name="Toyoda A."/>
            <person name="Sekiyama Y."/>
            <person name="Takagi H."/>
            <person name="Nogawa T."/>
            <person name="Uramoto M."/>
            <person name="Suzuki R."/>
            <person name="Koshino H."/>
            <person name="Kumano T."/>
            <person name="Panthee S."/>
            <person name="Dairi T."/>
            <person name="Ishikawa J."/>
            <person name="Ikeda H."/>
            <person name="Sakaki Y."/>
            <person name="Osada H."/>
        </authorList>
    </citation>
    <scope>NUCLEOTIDE SEQUENCE [LARGE SCALE GENOMIC DNA]</scope>
    <source>
        <strain evidence="3 4">SN-593</strain>
    </source>
</reference>
<dbReference type="KEGG" id="arev:RVR_110"/>
<dbReference type="Pfam" id="PF11706">
    <property type="entry name" value="zf-CGNR"/>
    <property type="match status" value="1"/>
</dbReference>
<dbReference type="Proteomes" id="UP000595703">
    <property type="component" value="Chromosome"/>
</dbReference>
<dbReference type="InterPro" id="IPR010852">
    <property type="entry name" value="ABATE"/>
</dbReference>
<dbReference type="Gene3D" id="1.10.3300.10">
    <property type="entry name" value="Jann2411-like domain"/>
    <property type="match status" value="1"/>
</dbReference>
<dbReference type="AlphaFoldDB" id="A0A7U3VL98"/>
<dbReference type="RefSeq" id="WP_202231858.1">
    <property type="nucleotide sequence ID" value="NZ_AP018365.1"/>
</dbReference>
<evidence type="ECO:0000256" key="1">
    <source>
        <dbReference type="SAM" id="MobiDB-lite"/>
    </source>
</evidence>
<reference evidence="3 4" key="4">
    <citation type="journal article" date="2020" name="Sci. Rep.">
        <title>beta-carboline chemical signals induce reveromycin production through a LuxR family regulator in Streptomyces sp. SN-593.</title>
        <authorList>
            <person name="Panthee S."/>
            <person name="Kito N."/>
            <person name="Hayashi T."/>
            <person name="Shimizu T."/>
            <person name="Ishikawa J."/>
            <person name="Hamamoto H."/>
            <person name="Osada H."/>
            <person name="Takahashi S."/>
        </authorList>
    </citation>
    <scope>NUCLEOTIDE SEQUENCE [LARGE SCALE GENOMIC DNA]</scope>
    <source>
        <strain evidence="3 4">SN-593</strain>
    </source>
</reference>
<organism evidence="3 4">
    <name type="scientific">Actinacidiphila reveromycinica</name>
    <dbReference type="NCBI Taxonomy" id="659352"/>
    <lineage>
        <taxon>Bacteria</taxon>
        <taxon>Bacillati</taxon>
        <taxon>Actinomycetota</taxon>
        <taxon>Actinomycetes</taxon>
        <taxon>Kitasatosporales</taxon>
        <taxon>Streptomycetaceae</taxon>
        <taxon>Actinacidiphila</taxon>
    </lineage>
</organism>
<dbReference type="EMBL" id="AP018365">
    <property type="protein sequence ID" value="BBA95304.1"/>
    <property type="molecule type" value="Genomic_DNA"/>
</dbReference>
<accession>A0A7U3VL98</accession>
<dbReference type="InterPro" id="IPR021005">
    <property type="entry name" value="Znf_CGNR"/>
</dbReference>
<dbReference type="PANTHER" id="PTHR35525">
    <property type="entry name" value="BLL6575 PROTEIN"/>
    <property type="match status" value="1"/>
</dbReference>
<feature type="region of interest" description="Disordered" evidence="1">
    <location>
        <begin position="231"/>
        <end position="250"/>
    </location>
</feature>
<reference evidence="3 4" key="2">
    <citation type="journal article" date="2011" name="J. Antibiot.">
        <title>Furaquinocins I and J: novel polyketide isoprenoid hybrid compounds from Streptomyces reveromyceticus SN-593.</title>
        <authorList>
            <person name="Panthee S."/>
            <person name="Takahashi S."/>
            <person name="Takagi H."/>
            <person name="Nogawa T."/>
            <person name="Oowada E."/>
            <person name="Uramoto M."/>
            <person name="Osada H."/>
        </authorList>
    </citation>
    <scope>NUCLEOTIDE SEQUENCE [LARGE SCALE GENOMIC DNA]</scope>
    <source>
        <strain evidence="3 4">SN-593</strain>
    </source>
</reference>
<evidence type="ECO:0000313" key="4">
    <source>
        <dbReference type="Proteomes" id="UP000595703"/>
    </source>
</evidence>
<protein>
    <recommendedName>
        <fullName evidence="2">Zinc finger CGNR domain-containing protein</fullName>
    </recommendedName>
</protein>
<feature type="region of interest" description="Disordered" evidence="1">
    <location>
        <begin position="1"/>
        <end position="21"/>
    </location>
</feature>
<dbReference type="InterPro" id="IPR023286">
    <property type="entry name" value="ABATE_dom_sf"/>
</dbReference>
<gene>
    <name evidence="3" type="ORF">RVR_110</name>
</gene>
<proteinExistence type="predicted"/>
<dbReference type="Pfam" id="PF07336">
    <property type="entry name" value="ABATE"/>
    <property type="match status" value="1"/>
</dbReference>
<name>A0A7U3VL98_9ACTN</name>
<evidence type="ECO:0000259" key="2">
    <source>
        <dbReference type="Pfam" id="PF11706"/>
    </source>
</evidence>
<dbReference type="SUPFAM" id="SSF160904">
    <property type="entry name" value="Jann2411-like"/>
    <property type="match status" value="1"/>
</dbReference>
<dbReference type="PANTHER" id="PTHR35525:SF3">
    <property type="entry name" value="BLL6575 PROTEIN"/>
    <property type="match status" value="1"/>
</dbReference>
<feature type="domain" description="Zinc finger CGNR" evidence="2">
    <location>
        <begin position="189"/>
        <end position="231"/>
    </location>
</feature>
<keyword evidence="4" id="KW-1185">Reference proteome</keyword>